<evidence type="ECO:0000313" key="8">
    <source>
        <dbReference type="EMBL" id="MBN1572493.1"/>
    </source>
</evidence>
<proteinExistence type="predicted"/>
<feature type="domain" description="DUF1232" evidence="7">
    <location>
        <begin position="35"/>
        <end position="72"/>
    </location>
</feature>
<dbReference type="Proteomes" id="UP000809273">
    <property type="component" value="Unassembled WGS sequence"/>
</dbReference>
<feature type="transmembrane region" description="Helical" evidence="6">
    <location>
        <begin position="62"/>
        <end position="79"/>
    </location>
</feature>
<comment type="caution">
    <text evidence="8">The sequence shown here is derived from an EMBL/GenBank/DDBJ whole genome shotgun (WGS) entry which is preliminary data.</text>
</comment>
<protein>
    <submittedName>
        <fullName evidence="8">DUF1232 domain-containing protein</fullName>
    </submittedName>
</protein>
<dbReference type="AlphaFoldDB" id="A0A9D8PND4"/>
<keyword evidence="3 6" id="KW-1133">Transmembrane helix</keyword>
<evidence type="ECO:0000256" key="5">
    <source>
        <dbReference type="SAM" id="MobiDB-lite"/>
    </source>
</evidence>
<comment type="subcellular location">
    <subcellularLocation>
        <location evidence="1">Endomembrane system</location>
        <topology evidence="1">Multi-pass membrane protein</topology>
    </subcellularLocation>
</comment>
<evidence type="ECO:0000256" key="6">
    <source>
        <dbReference type="SAM" id="Phobius"/>
    </source>
</evidence>
<evidence type="ECO:0000259" key="7">
    <source>
        <dbReference type="Pfam" id="PF06803"/>
    </source>
</evidence>
<dbReference type="Pfam" id="PF06803">
    <property type="entry name" value="DUF1232"/>
    <property type="match status" value="1"/>
</dbReference>
<evidence type="ECO:0000256" key="3">
    <source>
        <dbReference type="ARBA" id="ARBA00022989"/>
    </source>
</evidence>
<reference evidence="8" key="1">
    <citation type="journal article" date="2021" name="Environ. Microbiol.">
        <title>Genomic characterization of three novel Desulfobacterota classes expand the metabolic and phylogenetic diversity of the phylum.</title>
        <authorList>
            <person name="Murphy C.L."/>
            <person name="Biggerstaff J."/>
            <person name="Eichhorn A."/>
            <person name="Ewing E."/>
            <person name="Shahan R."/>
            <person name="Soriano D."/>
            <person name="Stewart S."/>
            <person name="VanMol K."/>
            <person name="Walker R."/>
            <person name="Walters P."/>
            <person name="Elshahed M.S."/>
            <person name="Youssef N.H."/>
        </authorList>
    </citation>
    <scope>NUCLEOTIDE SEQUENCE</scope>
    <source>
        <strain evidence="8">Zod_Metabat.24</strain>
    </source>
</reference>
<feature type="region of interest" description="Disordered" evidence="5">
    <location>
        <begin position="95"/>
        <end position="122"/>
    </location>
</feature>
<keyword evidence="2 6" id="KW-0812">Transmembrane</keyword>
<reference evidence="8" key="2">
    <citation type="submission" date="2021-01" db="EMBL/GenBank/DDBJ databases">
        <authorList>
            <person name="Hahn C.R."/>
            <person name="Youssef N.H."/>
            <person name="Elshahed M."/>
        </authorList>
    </citation>
    <scope>NUCLEOTIDE SEQUENCE</scope>
    <source>
        <strain evidence="8">Zod_Metabat.24</strain>
    </source>
</reference>
<name>A0A9D8PND4_9DELT</name>
<dbReference type="InterPro" id="IPR010652">
    <property type="entry name" value="DUF1232"/>
</dbReference>
<dbReference type="GO" id="GO:0012505">
    <property type="term" value="C:endomembrane system"/>
    <property type="evidence" value="ECO:0007669"/>
    <property type="project" value="UniProtKB-SubCell"/>
</dbReference>
<evidence type="ECO:0000256" key="1">
    <source>
        <dbReference type="ARBA" id="ARBA00004127"/>
    </source>
</evidence>
<feature type="transmembrane region" description="Helical" evidence="6">
    <location>
        <begin position="36"/>
        <end position="56"/>
    </location>
</feature>
<organism evidence="8 9">
    <name type="scientific">Candidatus Zymogenus saltonus</name>
    <dbReference type="NCBI Taxonomy" id="2844893"/>
    <lineage>
        <taxon>Bacteria</taxon>
        <taxon>Deltaproteobacteria</taxon>
        <taxon>Candidatus Zymogenia</taxon>
        <taxon>Candidatus Zymogeniales</taxon>
        <taxon>Candidatus Zymogenaceae</taxon>
        <taxon>Candidatus Zymogenus</taxon>
    </lineage>
</organism>
<evidence type="ECO:0000256" key="4">
    <source>
        <dbReference type="ARBA" id="ARBA00023136"/>
    </source>
</evidence>
<evidence type="ECO:0000256" key="2">
    <source>
        <dbReference type="ARBA" id="ARBA00022692"/>
    </source>
</evidence>
<evidence type="ECO:0000313" key="9">
    <source>
        <dbReference type="Proteomes" id="UP000809273"/>
    </source>
</evidence>
<accession>A0A9D8PND4</accession>
<sequence>MKQKNLSDIFNIAAKWRSLKGLIKDKGYKIPLIRKILYVLSVIYVISPIDFIPAFLLPVPVGVIDDIGVLAFFLMLILYEIDQYENYLAVGGAGKEEVGSKKGKLHDDGKTIDLDRKNWKKE</sequence>
<keyword evidence="4 6" id="KW-0472">Membrane</keyword>
<gene>
    <name evidence="8" type="ORF">JW984_04770</name>
</gene>
<dbReference type="EMBL" id="JAFGIX010000023">
    <property type="protein sequence ID" value="MBN1572493.1"/>
    <property type="molecule type" value="Genomic_DNA"/>
</dbReference>